<sequence>MNVETQSCIRSCLVAIRFCIKQINLMVSNAHHAPLRTASTAIRACLDLPITLSTKRVSSSVLMARTELKLKPVHAFPWNMPPRLPPPPTPSTFLEEIFDIDSETEGAIPKVLGSPYYQDRLPPEQRELSDVENNPEDEHYPDEPLTKKEIYPDEENPVIDIIKINH</sequence>
<dbReference type="Proteomes" id="UP000828941">
    <property type="component" value="Chromosome 9"/>
</dbReference>
<gene>
    <name evidence="1" type="ORF">L6164_022864</name>
</gene>
<proteinExistence type="predicted"/>
<reference evidence="1 2" key="1">
    <citation type="journal article" date="2022" name="DNA Res.">
        <title>Chromosomal-level genome assembly of the orchid tree Bauhinia variegata (Leguminosae; Cercidoideae) supports the allotetraploid origin hypothesis of Bauhinia.</title>
        <authorList>
            <person name="Zhong Y."/>
            <person name="Chen Y."/>
            <person name="Zheng D."/>
            <person name="Pang J."/>
            <person name="Liu Y."/>
            <person name="Luo S."/>
            <person name="Meng S."/>
            <person name="Qian L."/>
            <person name="Wei D."/>
            <person name="Dai S."/>
            <person name="Zhou R."/>
        </authorList>
    </citation>
    <scope>NUCLEOTIDE SEQUENCE [LARGE SCALE GENOMIC DNA]</scope>
    <source>
        <strain evidence="1">BV-YZ2020</strain>
    </source>
</reference>
<keyword evidence="2" id="KW-1185">Reference proteome</keyword>
<evidence type="ECO:0000313" key="1">
    <source>
        <dbReference type="EMBL" id="KAI4323243.1"/>
    </source>
</evidence>
<accession>A0ACB9MGZ6</accession>
<protein>
    <submittedName>
        <fullName evidence="1">Uncharacterized protein</fullName>
    </submittedName>
</protein>
<comment type="caution">
    <text evidence="1">The sequence shown here is derived from an EMBL/GenBank/DDBJ whole genome shotgun (WGS) entry which is preliminary data.</text>
</comment>
<dbReference type="EMBL" id="CM039434">
    <property type="protein sequence ID" value="KAI4323243.1"/>
    <property type="molecule type" value="Genomic_DNA"/>
</dbReference>
<organism evidence="1 2">
    <name type="scientific">Bauhinia variegata</name>
    <name type="common">Purple orchid tree</name>
    <name type="synonym">Phanera variegata</name>
    <dbReference type="NCBI Taxonomy" id="167791"/>
    <lineage>
        <taxon>Eukaryota</taxon>
        <taxon>Viridiplantae</taxon>
        <taxon>Streptophyta</taxon>
        <taxon>Embryophyta</taxon>
        <taxon>Tracheophyta</taxon>
        <taxon>Spermatophyta</taxon>
        <taxon>Magnoliopsida</taxon>
        <taxon>eudicotyledons</taxon>
        <taxon>Gunneridae</taxon>
        <taxon>Pentapetalae</taxon>
        <taxon>rosids</taxon>
        <taxon>fabids</taxon>
        <taxon>Fabales</taxon>
        <taxon>Fabaceae</taxon>
        <taxon>Cercidoideae</taxon>
        <taxon>Cercideae</taxon>
        <taxon>Bauhiniinae</taxon>
        <taxon>Bauhinia</taxon>
    </lineage>
</organism>
<evidence type="ECO:0000313" key="2">
    <source>
        <dbReference type="Proteomes" id="UP000828941"/>
    </source>
</evidence>
<name>A0ACB9MGZ6_BAUVA</name>